<reference evidence="1 2" key="1">
    <citation type="submission" date="2024-09" db="EMBL/GenBank/DDBJ databases">
        <authorList>
            <person name="Sun Q."/>
            <person name="Mori K."/>
        </authorList>
    </citation>
    <scope>NUCLEOTIDE SEQUENCE [LARGE SCALE GENOMIC DNA]</scope>
    <source>
        <strain evidence="1 2">CCM 3426</strain>
    </source>
</reference>
<name>A0ABV5IWJ0_9ACTN</name>
<protein>
    <submittedName>
        <fullName evidence="1">Uncharacterized protein</fullName>
    </submittedName>
</protein>
<comment type="caution">
    <text evidence="1">The sequence shown here is derived from an EMBL/GenBank/DDBJ whole genome shotgun (WGS) entry which is preliminary data.</text>
</comment>
<evidence type="ECO:0000313" key="1">
    <source>
        <dbReference type="EMBL" id="MFB9208330.1"/>
    </source>
</evidence>
<organism evidence="1 2">
    <name type="scientific">Nonomuraea spiralis</name>
    <dbReference type="NCBI Taxonomy" id="46182"/>
    <lineage>
        <taxon>Bacteria</taxon>
        <taxon>Bacillati</taxon>
        <taxon>Actinomycetota</taxon>
        <taxon>Actinomycetes</taxon>
        <taxon>Streptosporangiales</taxon>
        <taxon>Streptosporangiaceae</taxon>
        <taxon>Nonomuraea</taxon>
    </lineage>
</organism>
<gene>
    <name evidence="1" type="ORF">ACFFV7_44620</name>
</gene>
<accession>A0ABV5IWJ0</accession>
<proteinExistence type="predicted"/>
<dbReference type="Proteomes" id="UP001589647">
    <property type="component" value="Unassembled WGS sequence"/>
</dbReference>
<dbReference type="RefSeq" id="WP_189654256.1">
    <property type="nucleotide sequence ID" value="NZ_BMRC01000066.1"/>
</dbReference>
<dbReference type="EMBL" id="JBHMEI010000077">
    <property type="protein sequence ID" value="MFB9208330.1"/>
    <property type="molecule type" value="Genomic_DNA"/>
</dbReference>
<keyword evidence="2" id="KW-1185">Reference proteome</keyword>
<evidence type="ECO:0000313" key="2">
    <source>
        <dbReference type="Proteomes" id="UP001589647"/>
    </source>
</evidence>
<sequence>MTRADLNLDAGMVRVRPAYVERSFGERRLSVRPSPRPAGVLAAVHDAAGAVLMVLEAALPGVLHELQDVYPVT</sequence>